<organism evidence="1 2">
    <name type="scientific">Alternaria alternata</name>
    <name type="common">Alternaria rot fungus</name>
    <name type="synonym">Torula alternata</name>
    <dbReference type="NCBI Taxonomy" id="5599"/>
    <lineage>
        <taxon>Eukaryota</taxon>
        <taxon>Fungi</taxon>
        <taxon>Dikarya</taxon>
        <taxon>Ascomycota</taxon>
        <taxon>Pezizomycotina</taxon>
        <taxon>Dothideomycetes</taxon>
        <taxon>Pleosporomycetidae</taxon>
        <taxon>Pleosporales</taxon>
        <taxon>Pleosporineae</taxon>
        <taxon>Pleosporaceae</taxon>
        <taxon>Alternaria</taxon>
        <taxon>Alternaria sect. Alternaria</taxon>
        <taxon>Alternaria alternata complex</taxon>
    </lineage>
</organism>
<dbReference type="RefSeq" id="XP_018378934.1">
    <property type="nucleotide sequence ID" value="XM_018532690.1"/>
</dbReference>
<evidence type="ECO:0000313" key="1">
    <source>
        <dbReference type="EMBL" id="OAG13513.1"/>
    </source>
</evidence>
<evidence type="ECO:0000313" key="2">
    <source>
        <dbReference type="Proteomes" id="UP000077248"/>
    </source>
</evidence>
<dbReference type="Proteomes" id="UP000077248">
    <property type="component" value="Unassembled WGS sequence"/>
</dbReference>
<dbReference type="EMBL" id="KV441510">
    <property type="protein sequence ID" value="OAG13513.1"/>
    <property type="molecule type" value="Genomic_DNA"/>
</dbReference>
<reference evidence="1 2" key="1">
    <citation type="submission" date="2016-05" db="EMBL/GenBank/DDBJ databases">
        <title>Comparative analysis of secretome profiles of manganese(II)-oxidizing ascomycete fungi.</title>
        <authorList>
            <consortium name="DOE Joint Genome Institute"/>
            <person name="Zeiner C.A."/>
            <person name="Purvine S.O."/>
            <person name="Zink E.M."/>
            <person name="Wu S."/>
            <person name="Pasa-Tolic L."/>
            <person name="Chaput D.L."/>
            <person name="Haridas S."/>
            <person name="Grigoriev I.V."/>
            <person name="Santelli C.M."/>
            <person name="Hansel C.M."/>
        </authorList>
    </citation>
    <scope>NUCLEOTIDE SEQUENCE [LARGE SCALE GENOMIC DNA]</scope>
    <source>
        <strain evidence="1 2">SRC1lrK2f</strain>
    </source>
</reference>
<keyword evidence="2" id="KW-1185">Reference proteome</keyword>
<accession>A0A177D1I1</accession>
<dbReference type="AlphaFoldDB" id="A0A177D1I1"/>
<dbReference type="GeneID" id="29118284"/>
<dbReference type="VEuPathDB" id="FungiDB:CC77DRAFT_669051"/>
<protein>
    <submittedName>
        <fullName evidence="1">Uncharacterized protein</fullName>
    </submittedName>
</protein>
<sequence>MKKWQSKACQCRRRQIVDTDRRAGEAKVSHISGMLPVGVRGLYAEATWEQSTRILHPDGMHQHQQHARRSSFAIVTRLSTCLRVRNLLLSLASHLRVVSARPKSSANTNHDIQT</sequence>
<gene>
    <name evidence="1" type="ORF">CC77DRAFT_669051</name>
</gene>
<proteinExistence type="predicted"/>
<dbReference type="KEGG" id="aalt:CC77DRAFT_669051"/>
<name>A0A177D1I1_ALTAL</name>